<evidence type="ECO:0000259" key="1">
    <source>
        <dbReference type="Pfam" id="PF13400"/>
    </source>
</evidence>
<comment type="caution">
    <text evidence="2">The sequence shown here is derived from an EMBL/GenBank/DDBJ whole genome shotgun (WGS) entry which is preliminary data.</text>
</comment>
<dbReference type="Proteomes" id="UP000549882">
    <property type="component" value="Unassembled WGS sequence"/>
</dbReference>
<dbReference type="InterPro" id="IPR028087">
    <property type="entry name" value="Tad_N"/>
</dbReference>
<organism evidence="2 3">
    <name type="scientific">Rhizobium paranaense</name>
    <dbReference type="NCBI Taxonomy" id="1650438"/>
    <lineage>
        <taxon>Bacteria</taxon>
        <taxon>Pseudomonadati</taxon>
        <taxon>Pseudomonadota</taxon>
        <taxon>Alphaproteobacteria</taxon>
        <taxon>Hyphomicrobiales</taxon>
        <taxon>Rhizobiaceae</taxon>
        <taxon>Rhizobium/Agrobacterium group</taxon>
        <taxon>Rhizobium</taxon>
    </lineage>
</organism>
<feature type="domain" description="Putative Flp pilus-assembly TadG-like N-terminal" evidence="1">
    <location>
        <begin position="1"/>
        <end position="38"/>
    </location>
</feature>
<dbReference type="AlphaFoldDB" id="A0A7W8XU36"/>
<protein>
    <recommendedName>
        <fullName evidence="1">Putative Flp pilus-assembly TadG-like N-terminal domain-containing protein</fullName>
    </recommendedName>
</protein>
<gene>
    <name evidence="2" type="ORF">GGD50_004259</name>
</gene>
<proteinExistence type="predicted"/>
<name>A0A7W8XU36_9HYPH</name>
<evidence type="ECO:0000313" key="2">
    <source>
        <dbReference type="EMBL" id="MBB5575624.1"/>
    </source>
</evidence>
<sequence length="387" mass="39990">MLVVFLAAAAGGSVDFGRAYVLRADLQERLDAAVLAGAKVAQSQQISEAQTYFKGGISSLAAYSPSATFAINSDGTISGDVTASLPASLLGVVGVNQVPVAVHAAATAASSDPVSNGAPCILLLDTGQNALYVNSGAGIQKTSCEMHVHSAAYPAATFTDGGNGLKLARICIKGTQISYNNQLNPAVEKNCAAADDPFAGKLPAVSSLGCDQQLGGHLPDNKAVDKLTPGIYCNGLSANGSPRIELAPGLYVIKNGDWFFNSGTTLVGDDVTLYFADTSKIFFNGNVNIDLSAPADGKYKDILIFEQAGLQKTDMLFNGNQNAVLNGIIYLPSRNAHFNSTFAMNNERTAIVLDDLSLDGTNWNLTPLSGTGGSSASSGSASPRLVQ</sequence>
<accession>A0A7W8XU36</accession>
<evidence type="ECO:0000313" key="3">
    <source>
        <dbReference type="Proteomes" id="UP000549882"/>
    </source>
</evidence>
<dbReference type="Pfam" id="PF13400">
    <property type="entry name" value="Tad"/>
    <property type="match status" value="1"/>
</dbReference>
<dbReference type="EMBL" id="JACHBI010000008">
    <property type="protein sequence ID" value="MBB5575624.1"/>
    <property type="molecule type" value="Genomic_DNA"/>
</dbReference>
<reference evidence="2 3" key="1">
    <citation type="submission" date="2020-08" db="EMBL/GenBank/DDBJ databases">
        <title>Genomic Encyclopedia of Type Strains, Phase IV (KMG-V): Genome sequencing to study the core and pangenomes of soil and plant-associated prokaryotes.</title>
        <authorList>
            <person name="Whitman W."/>
        </authorList>
    </citation>
    <scope>NUCLEOTIDE SEQUENCE [LARGE SCALE GENOMIC DNA]</scope>
    <source>
        <strain evidence="2 3">SEMIA 4064</strain>
    </source>
</reference>
<keyword evidence="3" id="KW-1185">Reference proteome</keyword>